<keyword evidence="3" id="KW-1185">Reference proteome</keyword>
<sequence length="66" mass="7444">MLQGFIVLFAIITFTIMACDPRPNETSRHPSAWQAQAKTSEVLTQPKHATKIENQTTKTNIETEQT</sequence>
<dbReference type="EMBL" id="RAXU01000011">
    <property type="protein sequence ID" value="RKG33150.1"/>
    <property type="molecule type" value="Genomic_DNA"/>
</dbReference>
<evidence type="ECO:0000313" key="3">
    <source>
        <dbReference type="Proteomes" id="UP000269001"/>
    </source>
</evidence>
<proteinExistence type="predicted"/>
<feature type="region of interest" description="Disordered" evidence="1">
    <location>
        <begin position="24"/>
        <end position="66"/>
    </location>
</feature>
<feature type="compositionally biased region" description="Polar residues" evidence="1">
    <location>
        <begin position="33"/>
        <end position="43"/>
    </location>
</feature>
<dbReference type="Proteomes" id="UP000269001">
    <property type="component" value="Unassembled WGS sequence"/>
</dbReference>
<protein>
    <submittedName>
        <fullName evidence="2">Uncharacterized protein</fullName>
    </submittedName>
</protein>
<name>A0A3A8EQX3_9GAMM</name>
<dbReference type="AlphaFoldDB" id="A0A3A8EQX3"/>
<evidence type="ECO:0000313" key="2">
    <source>
        <dbReference type="EMBL" id="RKG33150.1"/>
    </source>
</evidence>
<gene>
    <name evidence="2" type="ORF">D7V21_10005</name>
</gene>
<feature type="compositionally biased region" description="Polar residues" evidence="1">
    <location>
        <begin position="52"/>
        <end position="66"/>
    </location>
</feature>
<accession>A0A3A8EQX3</accession>
<organism evidence="2 3">
    <name type="scientific">Acinetobacter guerrae</name>
    <dbReference type="NCBI Taxonomy" id="1843371"/>
    <lineage>
        <taxon>Bacteria</taxon>
        <taxon>Pseudomonadati</taxon>
        <taxon>Pseudomonadota</taxon>
        <taxon>Gammaproteobacteria</taxon>
        <taxon>Moraxellales</taxon>
        <taxon>Moraxellaceae</taxon>
        <taxon>Acinetobacter</taxon>
    </lineage>
</organism>
<comment type="caution">
    <text evidence="2">The sequence shown here is derived from an EMBL/GenBank/DDBJ whole genome shotgun (WGS) entry which is preliminary data.</text>
</comment>
<evidence type="ECO:0000256" key="1">
    <source>
        <dbReference type="SAM" id="MobiDB-lite"/>
    </source>
</evidence>
<dbReference type="RefSeq" id="WP_120370363.1">
    <property type="nucleotide sequence ID" value="NZ_BKYM01000019.1"/>
</dbReference>
<reference evidence="2 3" key="1">
    <citation type="submission" date="2018-09" db="EMBL/GenBank/DDBJ databases">
        <title>The draft genome of Acinetobacter spp. strains.</title>
        <authorList>
            <person name="Qin J."/>
            <person name="Feng Y."/>
            <person name="Zong Z."/>
        </authorList>
    </citation>
    <scope>NUCLEOTIDE SEQUENCE [LARGE SCALE GENOMIC DNA]</scope>
    <source>
        <strain evidence="2 3">WCHAc060096</strain>
    </source>
</reference>